<dbReference type="AlphaFoldDB" id="F0IUB9"/>
<protein>
    <submittedName>
        <fullName evidence="1">Type III chaperone ShcF</fullName>
    </submittedName>
</protein>
<reference evidence="1 2" key="1">
    <citation type="submission" date="2011-02" db="EMBL/GenBank/DDBJ databases">
        <authorList>
            <person name="Muzny D."/>
            <person name="Qin X."/>
            <person name="Deng J."/>
            <person name="Jiang H."/>
            <person name="Liu Y."/>
            <person name="Qu J."/>
            <person name="Song X.-Z."/>
            <person name="Zhang L."/>
            <person name="Thornton R."/>
            <person name="Coyle M."/>
            <person name="Francisco L."/>
            <person name="Jackson L."/>
            <person name="Javaid M."/>
            <person name="Korchina V."/>
            <person name="Kovar C."/>
            <person name="Mata R."/>
            <person name="Mathew T."/>
            <person name="Ngo R."/>
            <person name="Nguyen L."/>
            <person name="Nguyen N."/>
            <person name="Okwuonu G."/>
            <person name="Ongeri F."/>
            <person name="Pham C."/>
            <person name="Simmons D."/>
            <person name="Wilczek-Boney K."/>
            <person name="Hale W."/>
            <person name="Jakkamsetti A."/>
            <person name="Pham P."/>
            <person name="Ruth R."/>
            <person name="San Lucas F."/>
            <person name="Warren J."/>
            <person name="Zhang J."/>
            <person name="Zhao Z."/>
            <person name="Zhou C."/>
            <person name="Zhu D."/>
            <person name="Lee S."/>
            <person name="Bess C."/>
            <person name="Blankenburg K."/>
            <person name="Forbes L."/>
            <person name="Fu Q."/>
            <person name="Gubbala S."/>
            <person name="Hirani K."/>
            <person name="Jayaseelan J.C."/>
            <person name="Lara F."/>
            <person name="Munidasa M."/>
            <person name="Palculict T."/>
            <person name="Patil S."/>
            <person name="Pu L.-L."/>
            <person name="Saada N."/>
            <person name="Tang L."/>
            <person name="Weissenberger G."/>
            <person name="Zhu Y."/>
            <person name="Hemphill L."/>
            <person name="Shang Y."/>
            <person name="Youmans B."/>
            <person name="Ayvaz T."/>
            <person name="Ross M."/>
            <person name="Santibanez J."/>
            <person name="Aqrawi P."/>
            <person name="Gross S."/>
            <person name="Joshi V."/>
            <person name="Fowler G."/>
            <person name="Nazareth L."/>
            <person name="Reid J."/>
            <person name="Worley K."/>
            <person name="Petrosino J."/>
            <person name="Highlander S."/>
            <person name="Gibbs R."/>
        </authorList>
    </citation>
    <scope>NUCLEOTIDE SEQUENCE [LARGE SCALE GENOMIC DNA]</scope>
    <source>
        <strain evidence="1 2">SK160</strain>
    </source>
</reference>
<proteinExistence type="predicted"/>
<evidence type="ECO:0000313" key="1">
    <source>
        <dbReference type="EMBL" id="EGD38741.1"/>
    </source>
</evidence>
<evidence type="ECO:0000313" key="2">
    <source>
        <dbReference type="Proteomes" id="UP000004562"/>
    </source>
</evidence>
<dbReference type="Proteomes" id="UP000004562">
    <property type="component" value="Unassembled WGS sequence"/>
</dbReference>
<accession>F0IUB9</accession>
<name>F0IUB9_STRSA</name>
<organism evidence="1 2">
    <name type="scientific">Streptococcus sanguinis SK160</name>
    <dbReference type="NCBI Taxonomy" id="888812"/>
    <lineage>
        <taxon>Bacteria</taxon>
        <taxon>Bacillati</taxon>
        <taxon>Bacillota</taxon>
        <taxon>Bacilli</taxon>
        <taxon>Lactobacillales</taxon>
        <taxon>Streptococcaceae</taxon>
        <taxon>Streptococcus</taxon>
    </lineage>
</organism>
<gene>
    <name evidence="1" type="primary">shcF</name>
    <name evidence="1" type="ORF">HMPREF9384_1431</name>
</gene>
<comment type="caution">
    <text evidence="1">The sequence shown here is derived from an EMBL/GenBank/DDBJ whole genome shotgun (WGS) entry which is preliminary data.</text>
</comment>
<sequence>MGRFLFMDNMAEVLGKKYNIVIYYKQKKWIRFHLDIEVTVNEEKTTCNYSCINYLSFRRGILYDKMD</sequence>
<dbReference type="EMBL" id="AEXZ01000008">
    <property type="protein sequence ID" value="EGD38741.1"/>
    <property type="molecule type" value="Genomic_DNA"/>
</dbReference>
<dbReference type="HOGENOM" id="CLU_2829542_0_0_9"/>